<dbReference type="Gene3D" id="3.40.640.10">
    <property type="entry name" value="Type I PLP-dependent aspartate aminotransferase-like (Major domain)"/>
    <property type="match status" value="1"/>
</dbReference>
<comment type="pathway">
    <text evidence="3">Cofactor biosynthesis; adenosylcobalamin biosynthesis.</text>
</comment>
<protein>
    <recommendedName>
        <fullName evidence="4">threonine-phosphate decarboxylase</fullName>
        <ecNumber evidence="4">4.1.1.81</ecNumber>
    </recommendedName>
    <alternativeName>
        <fullName evidence="8">L-threonine-O-3-phosphate decarboxylase</fullName>
    </alternativeName>
</protein>
<dbReference type="PANTHER" id="PTHR42885:SF1">
    <property type="entry name" value="THREONINE-PHOSPHATE DECARBOXYLASE"/>
    <property type="match status" value="1"/>
</dbReference>
<dbReference type="HOGENOM" id="CLU_017584_3_2_2"/>
<dbReference type="GO" id="GO:0048472">
    <property type="term" value="F:threonine-phosphate decarboxylase activity"/>
    <property type="evidence" value="ECO:0007669"/>
    <property type="project" value="UniProtKB-EC"/>
</dbReference>
<evidence type="ECO:0000256" key="9">
    <source>
        <dbReference type="ARBA" id="ARBA00048531"/>
    </source>
</evidence>
<dbReference type="PANTHER" id="PTHR42885">
    <property type="entry name" value="HISTIDINOL-PHOSPHATE AMINOTRANSFERASE-RELATED"/>
    <property type="match status" value="1"/>
</dbReference>
<dbReference type="Proteomes" id="UP000005233">
    <property type="component" value="Chromosome"/>
</dbReference>
<dbReference type="KEGG" id="mez:Mtc_1092"/>
<dbReference type="OrthoDB" id="39225at2157"/>
<dbReference type="InterPro" id="IPR015422">
    <property type="entry name" value="PyrdxlP-dep_Trfase_small"/>
</dbReference>
<evidence type="ECO:0000256" key="1">
    <source>
        <dbReference type="ARBA" id="ARBA00001933"/>
    </source>
</evidence>
<name>H8I718_METCZ</name>
<dbReference type="Gene3D" id="3.90.1150.10">
    <property type="entry name" value="Aspartate Aminotransferase, domain 1"/>
    <property type="match status" value="1"/>
</dbReference>
<dbReference type="NCBIfam" id="TIGR01140">
    <property type="entry name" value="L_thr_O3P_dcar"/>
    <property type="match status" value="1"/>
</dbReference>
<dbReference type="SUPFAM" id="SSF53383">
    <property type="entry name" value="PLP-dependent transferases"/>
    <property type="match status" value="1"/>
</dbReference>
<evidence type="ECO:0000259" key="10">
    <source>
        <dbReference type="Pfam" id="PF00155"/>
    </source>
</evidence>
<dbReference type="PROSITE" id="PS00105">
    <property type="entry name" value="AA_TRANSFER_CLASS_1"/>
    <property type="match status" value="1"/>
</dbReference>
<comment type="function">
    <text evidence="2">Decarboxylates L-threonine-O-3-phosphate to yield (R)-1-amino-2-propanol O-2-phosphate, the precursor for the linkage between the nucleotide loop and the corrin ring in cobalamin.</text>
</comment>
<dbReference type="InterPro" id="IPR015424">
    <property type="entry name" value="PyrdxlP-dep_Trfase"/>
</dbReference>
<evidence type="ECO:0000313" key="12">
    <source>
        <dbReference type="Proteomes" id="UP000005233"/>
    </source>
</evidence>
<dbReference type="EC" id="4.1.1.81" evidence="4"/>
<dbReference type="STRING" id="1041930.Mtc_1092"/>
<feature type="domain" description="Aminotransferase class I/classII large" evidence="10">
    <location>
        <begin position="49"/>
        <end position="358"/>
    </location>
</feature>
<dbReference type="AlphaFoldDB" id="H8I718"/>
<keyword evidence="5" id="KW-0169">Cobalamin biosynthesis</keyword>
<dbReference type="GO" id="GO:0009236">
    <property type="term" value="P:cobalamin biosynthetic process"/>
    <property type="evidence" value="ECO:0007669"/>
    <property type="project" value="UniProtKB-UniPathway"/>
</dbReference>
<comment type="catalytic activity">
    <reaction evidence="9">
        <text>O-phospho-L-threonine + H(+) = (R)-1-aminopropan-2-yl phosphate + CO2</text>
        <dbReference type="Rhea" id="RHEA:11492"/>
        <dbReference type="ChEBI" id="CHEBI:15378"/>
        <dbReference type="ChEBI" id="CHEBI:16526"/>
        <dbReference type="ChEBI" id="CHEBI:58563"/>
        <dbReference type="ChEBI" id="CHEBI:58675"/>
        <dbReference type="EC" id="4.1.1.81"/>
    </reaction>
</comment>
<comment type="cofactor">
    <cofactor evidence="1">
        <name>pyridoxal 5'-phosphate</name>
        <dbReference type="ChEBI" id="CHEBI:597326"/>
    </cofactor>
</comment>
<dbReference type="EMBL" id="CP003243">
    <property type="protein sequence ID" value="AFC99848.1"/>
    <property type="molecule type" value="Genomic_DNA"/>
</dbReference>
<sequence length="366" mass="40365">MRVRKELLELSPCEHGGKAGEIADRLGIEKGSLIDFSVSLNPYVPLDVEGAIRRACDTIFAYPDNSYVRFRESAARFVGVDADDIVPGNGSTEIIRLFAEAVIENGDIVAIPSPTFGEYEQQCRLFGAGIRHVRFSDIASGKYGRLEGCKAAFLCNPNNPDGLLLPRNEVERVVRYCRDNGIMVVVDEAFIDLADPAQSVVQLVESYDNLLVMRSLTKCFAIPGLRLGFGVAGRDAARTLNMARLTWNLDSIAVEAGIYLMDNAGSCLEASRDFIKREREWLASRIGEIGGLRALPSSVNYFLVDVGGTGMTSGEFAEKMMRERIIVRNCSSFPMIGGQYIRVAVRNHEENMRLIDALCRVAGVRH</sequence>
<keyword evidence="6" id="KW-0663">Pyridoxal phosphate</keyword>
<evidence type="ECO:0000256" key="6">
    <source>
        <dbReference type="ARBA" id="ARBA00022898"/>
    </source>
</evidence>
<dbReference type="Pfam" id="PF00155">
    <property type="entry name" value="Aminotran_1_2"/>
    <property type="match status" value="1"/>
</dbReference>
<gene>
    <name evidence="11" type="ordered locus">Mtc_1092</name>
</gene>
<organism evidence="11 12">
    <name type="scientific">Methanocella conradii (strain DSM 24694 / JCM 17849 / CGMCC 1.5162 / HZ254)</name>
    <dbReference type="NCBI Taxonomy" id="1041930"/>
    <lineage>
        <taxon>Archaea</taxon>
        <taxon>Methanobacteriati</taxon>
        <taxon>Methanobacteriota</taxon>
        <taxon>Stenosarchaea group</taxon>
        <taxon>Methanomicrobia</taxon>
        <taxon>Methanocellales</taxon>
        <taxon>Methanocellaceae</taxon>
        <taxon>Methanocella</taxon>
    </lineage>
</organism>
<evidence type="ECO:0000256" key="5">
    <source>
        <dbReference type="ARBA" id="ARBA00022573"/>
    </source>
</evidence>
<evidence type="ECO:0000256" key="4">
    <source>
        <dbReference type="ARBA" id="ARBA00012285"/>
    </source>
</evidence>
<dbReference type="InterPro" id="IPR004838">
    <property type="entry name" value="NHTrfase_class1_PyrdxlP-BS"/>
</dbReference>
<evidence type="ECO:0000256" key="7">
    <source>
        <dbReference type="ARBA" id="ARBA00023239"/>
    </source>
</evidence>
<dbReference type="CDD" id="cd00609">
    <property type="entry name" value="AAT_like"/>
    <property type="match status" value="1"/>
</dbReference>
<evidence type="ECO:0000256" key="2">
    <source>
        <dbReference type="ARBA" id="ARBA00003444"/>
    </source>
</evidence>
<evidence type="ECO:0000256" key="3">
    <source>
        <dbReference type="ARBA" id="ARBA00004953"/>
    </source>
</evidence>
<dbReference type="GO" id="GO:0030170">
    <property type="term" value="F:pyridoxal phosphate binding"/>
    <property type="evidence" value="ECO:0007669"/>
    <property type="project" value="InterPro"/>
</dbReference>
<dbReference type="eggNOG" id="arCOG04273">
    <property type="taxonomic scope" value="Archaea"/>
</dbReference>
<dbReference type="InterPro" id="IPR004839">
    <property type="entry name" value="Aminotransferase_I/II_large"/>
</dbReference>
<evidence type="ECO:0000256" key="8">
    <source>
        <dbReference type="ARBA" id="ARBA00029996"/>
    </source>
</evidence>
<dbReference type="InterPro" id="IPR005860">
    <property type="entry name" value="CobD"/>
</dbReference>
<dbReference type="UniPathway" id="UPA00148"/>
<proteinExistence type="predicted"/>
<reference evidence="11 12" key="1">
    <citation type="journal article" date="2012" name="J. Bacteriol.">
        <title>Complete genome sequence of a thermophilic methanogen, Methanocella conradii HZ254, isolated from Chinese rice field soil.</title>
        <authorList>
            <person name="Lu Z."/>
            <person name="Lu Y."/>
        </authorList>
    </citation>
    <scope>NUCLEOTIDE SEQUENCE [LARGE SCALE GENOMIC DNA]</scope>
    <source>
        <strain evidence="12">DSM 24694 / JCM 17849 / CGMCC 1.5162 / HZ254</strain>
    </source>
</reference>
<evidence type="ECO:0000313" key="11">
    <source>
        <dbReference type="EMBL" id="AFC99848.1"/>
    </source>
</evidence>
<dbReference type="InterPro" id="IPR015421">
    <property type="entry name" value="PyrdxlP-dep_Trfase_major"/>
</dbReference>
<accession>H8I718</accession>
<keyword evidence="7 11" id="KW-0456">Lyase</keyword>
<keyword evidence="12" id="KW-1185">Reference proteome</keyword>